<dbReference type="AlphaFoldDB" id="A0A9E7RRW8"/>
<evidence type="ECO:0000313" key="5">
    <source>
        <dbReference type="EMBL" id="UXH31285.1"/>
    </source>
</evidence>
<dbReference type="GO" id="GO:0009236">
    <property type="term" value="P:cobalamin biosynthetic process"/>
    <property type="evidence" value="ECO:0007669"/>
    <property type="project" value="UniProtKB-KW"/>
</dbReference>
<dbReference type="RefSeq" id="WP_074359293.1">
    <property type="nucleotide sequence ID" value="NZ_CP104550.1"/>
</dbReference>
<accession>A0A9E7RRW8</accession>
<evidence type="ECO:0000256" key="1">
    <source>
        <dbReference type="ARBA" id="ARBA00004953"/>
    </source>
</evidence>
<dbReference type="PANTHER" id="PTHR36925:SF1">
    <property type="entry name" value="COBALT-PRECORRIN-6A REDUCTASE"/>
    <property type="match status" value="1"/>
</dbReference>
<keyword evidence="6" id="KW-1185">Reference proteome</keyword>
<comment type="pathway">
    <text evidence="1">Cofactor biosynthesis; adenosylcobalamin biosynthesis.</text>
</comment>
<gene>
    <name evidence="5" type="primary">cobK</name>
    <name evidence="5" type="ORF">N5910_07010</name>
    <name evidence="4" type="ORF">U2150_02525</name>
</gene>
<dbReference type="GeneID" id="58979016"/>
<dbReference type="PROSITE" id="PS51014">
    <property type="entry name" value="COBK_CBIJ"/>
    <property type="match status" value="1"/>
</dbReference>
<sequence length="263" mass="27766">MRVIVMAGTADARRIIGKLSERGVEVTATATTDYGAELAGISGASETVSRPLTEKELCELIEEKGAGVLVDATHPFAVRATWNALKACHETGAVYVRFERPPVDAGEVIRVGTFREAAELASSLLDDGEVVMHLAGVSTLPEVTGVLGPERVAVRVLPYTPSIEACRKLGVPGRNIIAMQGTFSVELNRALLRDYGAGAVITKDSGETGGLKEKVRAANELGIPVILVERPSVDLEGEAVFSDPEDLVEYVEGVLSSLKGDGP</sequence>
<dbReference type="Proteomes" id="UP001065373">
    <property type="component" value="Chromosome"/>
</dbReference>
<evidence type="ECO:0000256" key="2">
    <source>
        <dbReference type="ARBA" id="ARBA00022573"/>
    </source>
</evidence>
<evidence type="ECO:0000256" key="3">
    <source>
        <dbReference type="ARBA" id="ARBA00023002"/>
    </source>
</evidence>
<dbReference type="NCBIfam" id="TIGR00715">
    <property type="entry name" value="precor6x_red"/>
    <property type="match status" value="1"/>
</dbReference>
<dbReference type="GO" id="GO:0016994">
    <property type="term" value="F:precorrin-6A reductase activity"/>
    <property type="evidence" value="ECO:0007669"/>
    <property type="project" value="UniProtKB-EC"/>
</dbReference>
<name>A0A9E7RRW8_METWO</name>
<dbReference type="EMBL" id="JAXUHJ010000005">
    <property type="protein sequence ID" value="MEJ8542368.1"/>
    <property type="molecule type" value="Genomic_DNA"/>
</dbReference>
<dbReference type="PANTHER" id="PTHR36925">
    <property type="entry name" value="COBALT-PRECORRIN-6A REDUCTASE"/>
    <property type="match status" value="1"/>
</dbReference>
<dbReference type="InterPro" id="IPR003723">
    <property type="entry name" value="Precorrin-6x_reduct"/>
</dbReference>
<dbReference type="Pfam" id="PF02571">
    <property type="entry name" value="CbiJ"/>
    <property type="match status" value="1"/>
</dbReference>
<evidence type="ECO:0000313" key="6">
    <source>
        <dbReference type="Proteomes" id="UP001369247"/>
    </source>
</evidence>
<dbReference type="EMBL" id="CP104550">
    <property type="protein sequence ID" value="UXH31285.1"/>
    <property type="molecule type" value="Genomic_DNA"/>
</dbReference>
<reference evidence="4 6" key="2">
    <citation type="submission" date="2023-12" db="EMBL/GenBank/DDBJ databases">
        <title>Phenotypic and Genomic Characterization of Methanothermobacter wolfeii Strain BSEL, a CO2-Capturing Archaeon with Minimal Nutrient Requirements.</title>
        <authorList>
            <person name="Ale Enriquez F."/>
            <person name="Ahring B.K."/>
        </authorList>
    </citation>
    <scope>NUCLEOTIDE SEQUENCE [LARGE SCALE GENOMIC DNA]</scope>
    <source>
        <strain evidence="4 6">BSEL-1</strain>
    </source>
</reference>
<dbReference type="Proteomes" id="UP001369247">
    <property type="component" value="Unassembled WGS sequence"/>
</dbReference>
<proteinExistence type="predicted"/>
<dbReference type="EC" id="1.3.1.54" evidence="5"/>
<organism evidence="5">
    <name type="scientific">Methanothermobacter wolfeii</name>
    <name type="common">Methanobacterium wolfei</name>
    <dbReference type="NCBI Taxonomy" id="145261"/>
    <lineage>
        <taxon>Archaea</taxon>
        <taxon>Methanobacteriati</taxon>
        <taxon>Methanobacteriota</taxon>
        <taxon>Methanomada group</taxon>
        <taxon>Methanobacteria</taxon>
        <taxon>Methanobacteriales</taxon>
        <taxon>Methanobacteriaceae</taxon>
        <taxon>Methanothermobacter</taxon>
    </lineage>
</organism>
<dbReference type="GeneID" id="75106988"/>
<keyword evidence="3 5" id="KW-0560">Oxidoreductase</keyword>
<keyword evidence="2" id="KW-0169">Cobalamin biosynthesis</keyword>
<evidence type="ECO:0000313" key="4">
    <source>
        <dbReference type="EMBL" id="MEJ8542368.1"/>
    </source>
</evidence>
<reference evidence="5" key="1">
    <citation type="submission" date="2022-09" db="EMBL/GenBank/DDBJ databases">
        <title>Characterization of three MwoI isoschizomers from sequenced genome and metagenomes.</title>
        <authorList>
            <person name="Fomenkov A."/>
            <person name="Xu S.Y."/>
            <person name="Roberts R.J."/>
        </authorList>
    </citation>
    <scope>NUCLEOTIDE SEQUENCE</scope>
    <source>
        <strain evidence="5">DSM 2970</strain>
    </source>
</reference>
<protein>
    <submittedName>
        <fullName evidence="5">Precorrin-6A reductase</fullName>
        <ecNumber evidence="5">1.3.1.54</ecNumber>
    </submittedName>
</protein>